<dbReference type="OrthoDB" id="6500128at2759"/>
<dbReference type="GO" id="GO:0015421">
    <property type="term" value="F:ABC-type oligopeptide transporter activity"/>
    <property type="evidence" value="ECO:0007669"/>
    <property type="project" value="TreeGrafter"/>
</dbReference>
<dbReference type="HOGENOM" id="CLU_000604_17_2_1"/>
<proteinExistence type="inferred from homology"/>
<feature type="domain" description="ABC transporter" evidence="11">
    <location>
        <begin position="365"/>
        <end position="640"/>
    </location>
</feature>
<dbReference type="PANTHER" id="PTHR43394">
    <property type="entry name" value="ATP-DEPENDENT PERMEASE MDL1, MITOCHONDRIAL"/>
    <property type="match status" value="1"/>
</dbReference>
<evidence type="ECO:0000256" key="8">
    <source>
        <dbReference type="ARBA" id="ARBA00022989"/>
    </source>
</evidence>
<evidence type="ECO:0000256" key="1">
    <source>
        <dbReference type="ARBA" id="ARBA00004141"/>
    </source>
</evidence>
<comment type="subcellular location">
    <subcellularLocation>
        <location evidence="1">Membrane</location>
        <topology evidence="1">Multi-pass membrane protein</topology>
    </subcellularLocation>
</comment>
<evidence type="ECO:0000313" key="14">
    <source>
        <dbReference type="Proteomes" id="UP000009084"/>
    </source>
</evidence>
<feature type="transmembrane region" description="Helical" evidence="10">
    <location>
        <begin position="190"/>
        <end position="213"/>
    </location>
</feature>
<dbReference type="InterPro" id="IPR027417">
    <property type="entry name" value="P-loop_NTPase"/>
</dbReference>
<evidence type="ECO:0000256" key="9">
    <source>
        <dbReference type="ARBA" id="ARBA00023136"/>
    </source>
</evidence>
<feature type="domain" description="ABC transporter" evidence="11">
    <location>
        <begin position="1033"/>
        <end position="1283"/>
    </location>
</feature>
<evidence type="ECO:0000313" key="13">
    <source>
        <dbReference type="EMBL" id="EER24709.1"/>
    </source>
</evidence>
<dbReference type="InterPro" id="IPR003593">
    <property type="entry name" value="AAA+_ATPase"/>
</dbReference>
<keyword evidence="6" id="KW-0547">Nucleotide-binding</keyword>
<dbReference type="SUPFAM" id="SSF52540">
    <property type="entry name" value="P-loop containing nucleoside triphosphate hydrolases"/>
    <property type="match status" value="3"/>
</dbReference>
<dbReference type="PROSITE" id="PS50893">
    <property type="entry name" value="ABC_TRANSPORTER_2"/>
    <property type="match status" value="2"/>
</dbReference>
<dbReference type="CDD" id="cd18578">
    <property type="entry name" value="ABC_6TM_Pgp_ABCB1_D2_like"/>
    <property type="match status" value="1"/>
</dbReference>
<keyword evidence="5" id="KW-0677">Repeat</keyword>
<evidence type="ECO:0000259" key="11">
    <source>
        <dbReference type="PROSITE" id="PS50893"/>
    </source>
</evidence>
<dbReference type="Gene3D" id="3.40.50.300">
    <property type="entry name" value="P-loop containing nucleotide triphosphate hydrolases"/>
    <property type="match status" value="2"/>
</dbReference>
<comment type="similarity">
    <text evidence="2">Belongs to the ABC transporter superfamily. ABCB family. Multidrug resistance exporter (TC 3.A.1.201) subfamily.</text>
</comment>
<dbReference type="InterPro" id="IPR011527">
    <property type="entry name" value="ABC1_TM_dom"/>
</dbReference>
<evidence type="ECO:0000259" key="12">
    <source>
        <dbReference type="PROSITE" id="PS50929"/>
    </source>
</evidence>
<dbReference type="GO" id="GO:0090374">
    <property type="term" value="P:oligopeptide export from mitochondrion"/>
    <property type="evidence" value="ECO:0007669"/>
    <property type="project" value="TreeGrafter"/>
</dbReference>
<feature type="transmembrane region" description="Helical" evidence="10">
    <location>
        <begin position="269"/>
        <end position="291"/>
    </location>
</feature>
<evidence type="ECO:0000256" key="10">
    <source>
        <dbReference type="SAM" id="Phobius"/>
    </source>
</evidence>
<organism evidence="13 14">
    <name type="scientific">Coccidioides posadasii (strain C735)</name>
    <name type="common">Valley fever fungus</name>
    <dbReference type="NCBI Taxonomy" id="222929"/>
    <lineage>
        <taxon>Eukaryota</taxon>
        <taxon>Fungi</taxon>
        <taxon>Dikarya</taxon>
        <taxon>Ascomycota</taxon>
        <taxon>Pezizomycotina</taxon>
        <taxon>Eurotiomycetes</taxon>
        <taxon>Eurotiomycetidae</taxon>
        <taxon>Onygenales</taxon>
        <taxon>Onygenaceae</taxon>
        <taxon>Coccidioides</taxon>
    </lineage>
</organism>
<feature type="domain" description="ABC transmembrane type-1" evidence="12">
    <location>
        <begin position="713"/>
        <end position="999"/>
    </location>
</feature>
<dbReference type="Gene3D" id="1.20.1560.10">
    <property type="entry name" value="ABC transporter type 1, transmembrane domain"/>
    <property type="match status" value="1"/>
</dbReference>
<dbReference type="VEuPathDB" id="FungiDB:CPC735_060790"/>
<dbReference type="GO" id="GO:0005743">
    <property type="term" value="C:mitochondrial inner membrane"/>
    <property type="evidence" value="ECO:0007669"/>
    <property type="project" value="TreeGrafter"/>
</dbReference>
<sequence length="1305" mass="143755">MAFSNEAKPSSDEPEGRPPFGNFWRILSYGSRLDFALMAVAALCAAGTGVALPLMNIIFGKLAADFTGFFVPDSGTTEDQFRNSLNRNVLYIVYLFIGKFVLGYISLFCIRMAGLRISANLRLAYMSALFKQRVSFVDKLPVGRPTTTITTSANLIQAGIGDKLSILVQSLTLVVAAYVVAFRYSWSLTLVSSSALVFIMVVFSITVPIFLGLQKKVDFADEKASSVAAEALGTMRTIVACGAEARLGARYAEWIAEARKRGLRIPPVMGVHISPANFAMYCNFALTFWFGVRQYSRGNVDDIGQVVIVIFSVLVVVSAISMIASPMIAISKAISASTAFFEVLDAPSPNTSGLKEPEISASRDIKFHEAVFSYPSRPNVKVLNKLSLCLPAGKITALVGASGCGKSTIVALLERWYQLDDDLEPFKKSCDEEDSDLEDKKANSDAVTPNGGTITLGDTNIVDVDLKWWRSRIGLVQQEPFCFNTSIYQNVSYGLVGSAWEGADETTKRRLVKEACIEAFADEFINKLPEGYDTLVGENGMKLSGGQRQRLAIARSIIKKPSILILDEATSSIDVRGERIVQEALDRVSKNRTTITIAHRLSTIKKADKIILLKGGQAMEEGTHEELLAQEGLYHALVKNQQLEMDDSPSSPLPVIEDVLEQSVSKTRTSEKQTDDSHGLEVSEEVYKPRSLIRSVGLFLWEQRRLWWLYASVIIGAAGCGAAFSVQSFIFAHLVETFQLTEAAALQDRANFWALMFFILAIGVFFFYFLLGFSSASVSTHIATTYRQEYFESIIRKPIPFFDKEENSAGALTGRLSSDPSQLQELLGPYMAFPLISLFNIFGCIAISFAFGWKLTLVSVFSAFPLIILAMFVRVRYELRFERLNAAVFAESSQFASEAIGAFRTVTSLTLEDSINQRYAALLRSHVRAAFLKARHGCLVFAASDSLDLGCMALCFWYGGQLVARGEYDVVQFFVVYIAIILGGQASGQFGSLTPNMAQASAAANRIISLRPSESEASSAPDARVEFEGGARIEFKSVSFKYPTRDVPVFRNLNLTVERGQFAAFVGPSGCGKTSIISILERFYDYQAGSIYINGVELQTLEMKNYRSALSLVSQEPIMYQGSIRDNVLLGVDRSTVTDEELYQTCRDAEIHDFIQSLPDGYATDVGNRGLSLSGGQKQRLSIARALMRKPHVLLLDEATSSLDSESEKQVQAAIERTAKGRTVIVVAHRLATVQNADVIFVFGEARGDGEKGNERKGTEIVEYGDHRSLIRKRGVYFEMVRSISFKRPSHVLRIVANRCVFGVI</sequence>
<feature type="transmembrane region" description="Helical" evidence="10">
    <location>
        <begin position="89"/>
        <end position="110"/>
    </location>
</feature>
<feature type="transmembrane region" description="Helical" evidence="10">
    <location>
        <begin position="35"/>
        <end position="59"/>
    </location>
</feature>
<feature type="transmembrane region" description="Helical" evidence="10">
    <location>
        <begin position="830"/>
        <end position="851"/>
    </location>
</feature>
<evidence type="ECO:0000256" key="5">
    <source>
        <dbReference type="ARBA" id="ARBA00022737"/>
    </source>
</evidence>
<evidence type="ECO:0000256" key="6">
    <source>
        <dbReference type="ARBA" id="ARBA00022741"/>
    </source>
</evidence>
<feature type="transmembrane region" description="Helical" evidence="10">
    <location>
        <begin position="752"/>
        <end position="771"/>
    </location>
</feature>
<evidence type="ECO:0000256" key="3">
    <source>
        <dbReference type="ARBA" id="ARBA00022448"/>
    </source>
</evidence>
<dbReference type="PROSITE" id="PS50929">
    <property type="entry name" value="ABC_TM1F"/>
    <property type="match status" value="2"/>
</dbReference>
<dbReference type="Pfam" id="PF00664">
    <property type="entry name" value="ABC_membrane"/>
    <property type="match status" value="2"/>
</dbReference>
<feature type="transmembrane region" description="Helical" evidence="10">
    <location>
        <begin position="303"/>
        <end position="324"/>
    </location>
</feature>
<dbReference type="GO" id="GO:0016887">
    <property type="term" value="F:ATP hydrolysis activity"/>
    <property type="evidence" value="ECO:0007669"/>
    <property type="project" value="InterPro"/>
</dbReference>
<protein>
    <submittedName>
        <fullName evidence="13">ABC transporter family protein</fullName>
    </submittedName>
</protein>
<gene>
    <name evidence="13" type="ORF">CPC735_060790</name>
</gene>
<accession>C5PFM0</accession>
<name>C5PFM0_COCP7</name>
<keyword evidence="7" id="KW-0067">ATP-binding</keyword>
<dbReference type="FunFam" id="3.40.50.300:FF:000913">
    <property type="entry name" value="ABC multidrug transporter SitT"/>
    <property type="match status" value="1"/>
</dbReference>
<dbReference type="GO" id="GO:0005524">
    <property type="term" value="F:ATP binding"/>
    <property type="evidence" value="ECO:0007669"/>
    <property type="project" value="UniProtKB-KW"/>
</dbReference>
<keyword evidence="9 10" id="KW-0472">Membrane</keyword>
<feature type="transmembrane region" description="Helical" evidence="10">
    <location>
        <begin position="857"/>
        <end position="875"/>
    </location>
</feature>
<keyword evidence="4 10" id="KW-0812">Transmembrane</keyword>
<dbReference type="FunFam" id="1.20.1560.10:FF:000057">
    <property type="entry name" value="ABC multidrug transporter SitT"/>
    <property type="match status" value="1"/>
</dbReference>
<dbReference type="InterPro" id="IPR036640">
    <property type="entry name" value="ABC1_TM_sf"/>
</dbReference>
<evidence type="ECO:0000256" key="4">
    <source>
        <dbReference type="ARBA" id="ARBA00022692"/>
    </source>
</evidence>
<dbReference type="SUPFAM" id="SSF90123">
    <property type="entry name" value="ABC transporter transmembrane region"/>
    <property type="match status" value="2"/>
</dbReference>
<comment type="caution">
    <text evidence="13">The sequence shown here is derived from an EMBL/GenBank/DDBJ whole genome shotgun (WGS) entry which is preliminary data.</text>
</comment>
<dbReference type="InterPro" id="IPR017871">
    <property type="entry name" value="ABC_transporter-like_CS"/>
</dbReference>
<dbReference type="EMBL" id="ACFW01000049">
    <property type="protein sequence ID" value="EER24709.1"/>
    <property type="molecule type" value="Genomic_DNA"/>
</dbReference>
<keyword evidence="8 10" id="KW-1133">Transmembrane helix</keyword>
<dbReference type="PROSITE" id="PS00211">
    <property type="entry name" value="ABC_TRANSPORTER_1"/>
    <property type="match status" value="2"/>
</dbReference>
<feature type="transmembrane region" description="Helical" evidence="10">
    <location>
        <begin position="164"/>
        <end position="184"/>
    </location>
</feature>
<feature type="domain" description="ABC transmembrane type-1" evidence="12">
    <location>
        <begin position="39"/>
        <end position="332"/>
    </location>
</feature>
<evidence type="ECO:0000256" key="7">
    <source>
        <dbReference type="ARBA" id="ARBA00022840"/>
    </source>
</evidence>
<dbReference type="Proteomes" id="UP000009084">
    <property type="component" value="Unassembled WGS sequence"/>
</dbReference>
<dbReference type="CDD" id="cd18577">
    <property type="entry name" value="ABC_6TM_Pgp_ABCB1_D1_like"/>
    <property type="match status" value="1"/>
</dbReference>
<dbReference type="SMART" id="SM00382">
    <property type="entry name" value="AAA"/>
    <property type="match status" value="2"/>
</dbReference>
<feature type="transmembrane region" description="Helical" evidence="10">
    <location>
        <begin position="707"/>
        <end position="732"/>
    </location>
</feature>
<dbReference type="InterPro" id="IPR039421">
    <property type="entry name" value="Type_1_exporter"/>
</dbReference>
<keyword evidence="3" id="KW-0813">Transport</keyword>
<dbReference type="PANTHER" id="PTHR43394:SF11">
    <property type="entry name" value="ATP-BINDING CASSETTE TRANSPORTER"/>
    <property type="match status" value="1"/>
</dbReference>
<dbReference type="Pfam" id="PF00005">
    <property type="entry name" value="ABC_tran"/>
    <property type="match status" value="3"/>
</dbReference>
<evidence type="ECO:0000256" key="2">
    <source>
        <dbReference type="ARBA" id="ARBA00007577"/>
    </source>
</evidence>
<dbReference type="InterPro" id="IPR003439">
    <property type="entry name" value="ABC_transporter-like_ATP-bd"/>
</dbReference>
<reference evidence="13 14" key="1">
    <citation type="journal article" date="2009" name="Genome Res.">
        <title>Comparative genomic analyses of the human fungal pathogens Coccidioides and their relatives.</title>
        <authorList>
            <person name="Sharpton T.J."/>
            <person name="Stajich J.E."/>
            <person name="Rounsley S.D."/>
            <person name="Gardner M.J."/>
            <person name="Wortman J.R."/>
            <person name="Jordar V.S."/>
            <person name="Maiti R."/>
            <person name="Kodira C.D."/>
            <person name="Neafsey D.E."/>
            <person name="Zeng Q."/>
            <person name="Hung C.-Y."/>
            <person name="McMahan C."/>
            <person name="Muszewska A."/>
            <person name="Grynberg M."/>
            <person name="Mandel M.A."/>
            <person name="Kellner E.M."/>
            <person name="Barker B.M."/>
            <person name="Galgiani J.N."/>
            <person name="Orbach M.J."/>
            <person name="Kirkland T.N."/>
            <person name="Cole G.T."/>
            <person name="Henn M.R."/>
            <person name="Birren B.W."/>
            <person name="Taylor J.W."/>
        </authorList>
    </citation>
    <scope>NUCLEOTIDE SEQUENCE [LARGE SCALE GENOMIC DNA]</scope>
    <source>
        <strain evidence="14">C735</strain>
    </source>
</reference>